<dbReference type="InterPro" id="IPR007210">
    <property type="entry name" value="ABC_Gly_betaine_transp_sub-bd"/>
</dbReference>
<dbReference type="GO" id="GO:0043190">
    <property type="term" value="C:ATP-binding cassette (ABC) transporter complex"/>
    <property type="evidence" value="ECO:0007669"/>
    <property type="project" value="InterPro"/>
</dbReference>
<reference evidence="2 3" key="1">
    <citation type="submission" date="2019-02" db="EMBL/GenBank/DDBJ databases">
        <title>Deep-cultivation of Planctomycetes and their phenomic and genomic characterization uncovers novel biology.</title>
        <authorList>
            <person name="Wiegand S."/>
            <person name="Jogler M."/>
            <person name="Boedeker C."/>
            <person name="Pinto D."/>
            <person name="Vollmers J."/>
            <person name="Rivas-Marin E."/>
            <person name="Kohn T."/>
            <person name="Peeters S.H."/>
            <person name="Heuer A."/>
            <person name="Rast P."/>
            <person name="Oberbeckmann S."/>
            <person name="Bunk B."/>
            <person name="Jeske O."/>
            <person name="Meyerdierks A."/>
            <person name="Storesund J.E."/>
            <person name="Kallscheuer N."/>
            <person name="Luecker S."/>
            <person name="Lage O.M."/>
            <person name="Pohl T."/>
            <person name="Merkel B.J."/>
            <person name="Hornburger P."/>
            <person name="Mueller R.-W."/>
            <person name="Bruemmer F."/>
            <person name="Labrenz M."/>
            <person name="Spormann A.M."/>
            <person name="Op Den Camp H."/>
            <person name="Overmann J."/>
            <person name="Amann R."/>
            <person name="Jetten M.S.M."/>
            <person name="Mascher T."/>
            <person name="Medema M.H."/>
            <person name="Devos D.P."/>
            <person name="Kaster A.-K."/>
            <person name="Ovreas L."/>
            <person name="Rohde M."/>
            <person name="Galperin M.Y."/>
            <person name="Jogler C."/>
        </authorList>
    </citation>
    <scope>NUCLEOTIDE SEQUENCE [LARGE SCALE GENOMIC DNA]</scope>
    <source>
        <strain evidence="2 3">Pan14r</strain>
    </source>
</reference>
<name>A0A5C5XSU8_9PLAN</name>
<organism evidence="2 3">
    <name type="scientific">Crateriforma conspicua</name>
    <dbReference type="NCBI Taxonomy" id="2527996"/>
    <lineage>
        <taxon>Bacteria</taxon>
        <taxon>Pseudomonadati</taxon>
        <taxon>Planctomycetota</taxon>
        <taxon>Planctomycetia</taxon>
        <taxon>Planctomycetales</taxon>
        <taxon>Planctomycetaceae</taxon>
        <taxon>Crateriforma</taxon>
    </lineage>
</organism>
<evidence type="ECO:0000259" key="1">
    <source>
        <dbReference type="Pfam" id="PF04069"/>
    </source>
</evidence>
<keyword evidence="3" id="KW-1185">Reference proteome</keyword>
<feature type="domain" description="ABC-type glycine betaine transport system substrate-binding" evidence="1">
    <location>
        <begin position="4"/>
        <end position="61"/>
    </location>
</feature>
<evidence type="ECO:0000313" key="3">
    <source>
        <dbReference type="Proteomes" id="UP000317238"/>
    </source>
</evidence>
<gene>
    <name evidence="2" type="ORF">Pan14r_52280</name>
</gene>
<accession>A0A5C5XSU8</accession>
<dbReference type="AlphaFoldDB" id="A0A5C5XSU8"/>
<dbReference type="Proteomes" id="UP000317238">
    <property type="component" value="Unassembled WGS sequence"/>
</dbReference>
<sequence length="61" mass="6747">MTRHITLGITDLSFHRVAGSLTAHVLNGMGIEVERIYSPHEANFQKLKAGETQMLASAWLP</sequence>
<dbReference type="GO" id="GO:0022857">
    <property type="term" value="F:transmembrane transporter activity"/>
    <property type="evidence" value="ECO:0007669"/>
    <property type="project" value="InterPro"/>
</dbReference>
<protein>
    <recommendedName>
        <fullName evidence="1">ABC-type glycine betaine transport system substrate-binding domain-containing protein</fullName>
    </recommendedName>
</protein>
<dbReference type="SUPFAM" id="SSF53850">
    <property type="entry name" value="Periplasmic binding protein-like II"/>
    <property type="match status" value="1"/>
</dbReference>
<comment type="caution">
    <text evidence="2">The sequence shown here is derived from an EMBL/GenBank/DDBJ whole genome shotgun (WGS) entry which is preliminary data.</text>
</comment>
<proteinExistence type="predicted"/>
<dbReference type="Pfam" id="PF04069">
    <property type="entry name" value="OpuAC"/>
    <property type="match status" value="1"/>
</dbReference>
<evidence type="ECO:0000313" key="2">
    <source>
        <dbReference type="EMBL" id="TWT65679.1"/>
    </source>
</evidence>
<dbReference type="EMBL" id="SJPL01000002">
    <property type="protein sequence ID" value="TWT65679.1"/>
    <property type="molecule type" value="Genomic_DNA"/>
</dbReference>